<organism evidence="3 4">
    <name type="scientific">Nocardia higoensis</name>
    <dbReference type="NCBI Taxonomy" id="228599"/>
    <lineage>
        <taxon>Bacteria</taxon>
        <taxon>Bacillati</taxon>
        <taxon>Actinomycetota</taxon>
        <taxon>Actinomycetes</taxon>
        <taxon>Mycobacteriales</taxon>
        <taxon>Nocardiaceae</taxon>
        <taxon>Nocardia</taxon>
    </lineage>
</organism>
<evidence type="ECO:0000259" key="2">
    <source>
        <dbReference type="Pfam" id="PF20789"/>
    </source>
</evidence>
<accession>A0ABS0D689</accession>
<dbReference type="Proteomes" id="UP000707731">
    <property type="component" value="Unassembled WGS sequence"/>
</dbReference>
<gene>
    <name evidence="3" type="ORF">IU449_05415</name>
</gene>
<dbReference type="InterPro" id="IPR042171">
    <property type="entry name" value="Acyl-CoA_hotdog"/>
</dbReference>
<comment type="caution">
    <text evidence="3">The sequence shown here is derived from an EMBL/GenBank/DDBJ whole genome shotgun (WGS) entry which is preliminary data.</text>
</comment>
<dbReference type="Pfam" id="PF20789">
    <property type="entry name" value="4HBT_3C"/>
    <property type="match status" value="1"/>
</dbReference>
<evidence type="ECO:0000313" key="3">
    <source>
        <dbReference type="EMBL" id="MBF6353993.1"/>
    </source>
</evidence>
<feature type="domain" description="Acyl-CoA thioesterase-like N-terminal HotDog" evidence="1">
    <location>
        <begin position="27"/>
        <end position="112"/>
    </location>
</feature>
<dbReference type="InterPro" id="IPR049450">
    <property type="entry name" value="ACOT8-like_C"/>
</dbReference>
<dbReference type="SUPFAM" id="SSF54637">
    <property type="entry name" value="Thioesterase/thiol ester dehydrase-isomerase"/>
    <property type="match status" value="1"/>
</dbReference>
<dbReference type="Pfam" id="PF13622">
    <property type="entry name" value="4HBT_3"/>
    <property type="match status" value="1"/>
</dbReference>
<evidence type="ECO:0000259" key="1">
    <source>
        <dbReference type="Pfam" id="PF13622"/>
    </source>
</evidence>
<proteinExistence type="predicted"/>
<feature type="domain" description="Acyl-CoA thioesterase-like C-terminal" evidence="2">
    <location>
        <begin position="131"/>
        <end position="261"/>
    </location>
</feature>
<dbReference type="InterPro" id="IPR049449">
    <property type="entry name" value="TesB_ACOT8-like_N"/>
</dbReference>
<dbReference type="InterPro" id="IPR029069">
    <property type="entry name" value="HotDog_dom_sf"/>
</dbReference>
<sequence length="272" mass="29429">MSDKSEIAAYFRRVGPRRFLPTAHATGAWTADEQHFAPVAGLLVHEIQRMRTDEQRPVMAPSRITFDILGRVPVGEFDVEVRVVRPGRTIELVEATAVAAGRAAVTARAWLMSSGDTASVAGGAPDPLPAPESLPRWAMDSLWPGGFIASLDVRTVGEYRPGRAAAWVSTELDLVEGEPSDPVTSFLALVDTANGIAAREKPSEWMFPNLDLSIHLHRQPEGRWVGLDTAVVFGGTGQGLTTTILHDLAGPVGYAQQILTVRPQQADWPPTR</sequence>
<dbReference type="Gene3D" id="2.40.160.210">
    <property type="entry name" value="Acyl-CoA thioesterase, double hotdog domain"/>
    <property type="match status" value="1"/>
</dbReference>
<keyword evidence="4" id="KW-1185">Reference proteome</keyword>
<evidence type="ECO:0000313" key="4">
    <source>
        <dbReference type="Proteomes" id="UP000707731"/>
    </source>
</evidence>
<name>A0ABS0D689_9NOCA</name>
<dbReference type="RefSeq" id="WP_195000821.1">
    <property type="nucleotide sequence ID" value="NZ_JADLQN010000001.1"/>
</dbReference>
<reference evidence="3 4" key="1">
    <citation type="submission" date="2020-10" db="EMBL/GenBank/DDBJ databases">
        <title>Identification of Nocardia species via Next-generation sequencing and recognition of intraspecies genetic diversity.</title>
        <authorList>
            <person name="Li P."/>
            <person name="Li P."/>
            <person name="Lu B."/>
        </authorList>
    </citation>
    <scope>NUCLEOTIDE SEQUENCE [LARGE SCALE GENOMIC DNA]</scope>
    <source>
        <strain evidence="3 4">BJ06-0143</strain>
    </source>
</reference>
<dbReference type="EMBL" id="JADLQN010000001">
    <property type="protein sequence ID" value="MBF6353993.1"/>
    <property type="molecule type" value="Genomic_DNA"/>
</dbReference>
<protein>
    <submittedName>
        <fullName evidence="3">Thioesterase family protein</fullName>
    </submittedName>
</protein>